<keyword evidence="2" id="KW-0472">Membrane</keyword>
<comment type="caution">
    <text evidence="3">The sequence shown here is derived from an EMBL/GenBank/DDBJ whole genome shotgun (WGS) entry which is preliminary data.</text>
</comment>
<proteinExistence type="predicted"/>
<protein>
    <submittedName>
        <fullName evidence="3">Uncharacterized protein</fullName>
    </submittedName>
</protein>
<sequence length="65" mass="7784">MNITGMTTERRHHHHHHHQDASDIFKQNQFHARRRRRIISNVLFTLGCILSVLIIIAVVWLYTNE</sequence>
<evidence type="ECO:0000256" key="2">
    <source>
        <dbReference type="SAM" id="Phobius"/>
    </source>
</evidence>
<dbReference type="HOGENOM" id="CLU_2846112_0_0_10"/>
<dbReference type="AlphaFoldDB" id="D1PT19"/>
<reference evidence="3 4" key="1">
    <citation type="submission" date="2009-10" db="EMBL/GenBank/DDBJ databases">
        <authorList>
            <person name="Qin X."/>
            <person name="Bachman B."/>
            <person name="Battles P."/>
            <person name="Bell A."/>
            <person name="Bess C."/>
            <person name="Bickham C."/>
            <person name="Chaboub L."/>
            <person name="Chen D."/>
            <person name="Coyle M."/>
            <person name="Deiros D.R."/>
            <person name="Dinh H."/>
            <person name="Forbes L."/>
            <person name="Fowler G."/>
            <person name="Francisco L."/>
            <person name="Fu Q."/>
            <person name="Gubbala S."/>
            <person name="Hale W."/>
            <person name="Han Y."/>
            <person name="Hemphill L."/>
            <person name="Highlander S.K."/>
            <person name="Hirani K."/>
            <person name="Hogues M."/>
            <person name="Jackson L."/>
            <person name="Jakkamsetti A."/>
            <person name="Javaid M."/>
            <person name="Jiang H."/>
            <person name="Korchina V."/>
            <person name="Kovar C."/>
            <person name="Lara F."/>
            <person name="Lee S."/>
            <person name="Mata R."/>
            <person name="Mathew T."/>
            <person name="Moen C."/>
            <person name="Morales K."/>
            <person name="Munidasa M."/>
            <person name="Nazareth L."/>
            <person name="Ngo R."/>
            <person name="Nguyen L."/>
            <person name="Okwuonu G."/>
            <person name="Ongeri F."/>
            <person name="Patil S."/>
            <person name="Petrosino J."/>
            <person name="Pham C."/>
            <person name="Pham P."/>
            <person name="Pu L.-L."/>
            <person name="Puazo M."/>
            <person name="Raj R."/>
            <person name="Reid J."/>
            <person name="Rouhana J."/>
            <person name="Saada N."/>
            <person name="Shang Y."/>
            <person name="Simmons D."/>
            <person name="Thornton R."/>
            <person name="Warren J."/>
            <person name="Weissenberger G."/>
            <person name="Zhang J."/>
            <person name="Zhang L."/>
            <person name="Zhou C."/>
            <person name="Zhu D."/>
            <person name="Muzny D."/>
            <person name="Worley K."/>
            <person name="Gibbs R."/>
        </authorList>
    </citation>
    <scope>NUCLEOTIDE SEQUENCE [LARGE SCALE GENOMIC DNA]</scope>
    <source>
        <strain evidence="3 4">DSM 17361</strain>
    </source>
</reference>
<organism evidence="3 4">
    <name type="scientific">Hallella bergensis DSM 17361</name>
    <dbReference type="NCBI Taxonomy" id="585502"/>
    <lineage>
        <taxon>Bacteria</taxon>
        <taxon>Pseudomonadati</taxon>
        <taxon>Bacteroidota</taxon>
        <taxon>Bacteroidia</taxon>
        <taxon>Bacteroidales</taxon>
        <taxon>Prevotellaceae</taxon>
        <taxon>Hallella</taxon>
    </lineage>
</organism>
<feature type="region of interest" description="Disordered" evidence="1">
    <location>
        <begin position="1"/>
        <end position="22"/>
    </location>
</feature>
<name>D1PT19_9BACT</name>
<accession>D1PT19</accession>
<evidence type="ECO:0000256" key="1">
    <source>
        <dbReference type="SAM" id="MobiDB-lite"/>
    </source>
</evidence>
<feature type="transmembrane region" description="Helical" evidence="2">
    <location>
        <begin position="38"/>
        <end position="62"/>
    </location>
</feature>
<keyword evidence="2" id="KW-0812">Transmembrane</keyword>
<evidence type="ECO:0000313" key="3">
    <source>
        <dbReference type="EMBL" id="EFA45513.1"/>
    </source>
</evidence>
<keyword evidence="4" id="KW-1185">Reference proteome</keyword>
<gene>
    <name evidence="3" type="ORF">HMPREF0645_0104</name>
</gene>
<dbReference type="Proteomes" id="UP000003160">
    <property type="component" value="Unassembled WGS sequence"/>
</dbReference>
<keyword evidence="2" id="KW-1133">Transmembrane helix</keyword>
<dbReference type="EMBL" id="ACKS01000009">
    <property type="protein sequence ID" value="EFA45513.1"/>
    <property type="molecule type" value="Genomic_DNA"/>
</dbReference>
<evidence type="ECO:0000313" key="4">
    <source>
        <dbReference type="Proteomes" id="UP000003160"/>
    </source>
</evidence>